<dbReference type="AlphaFoldDB" id="A0A097EK13"/>
<organism evidence="2 3">
    <name type="scientific">Sphingomonas taxi</name>
    <dbReference type="NCBI Taxonomy" id="1549858"/>
    <lineage>
        <taxon>Bacteria</taxon>
        <taxon>Pseudomonadati</taxon>
        <taxon>Pseudomonadota</taxon>
        <taxon>Alphaproteobacteria</taxon>
        <taxon>Sphingomonadales</taxon>
        <taxon>Sphingomonadaceae</taxon>
        <taxon>Sphingomonas</taxon>
    </lineage>
</organism>
<gene>
    <name evidence="2" type="ORF">MC45_00820</name>
</gene>
<dbReference type="KEGG" id="stax:MC45_00820"/>
<evidence type="ECO:0000313" key="3">
    <source>
        <dbReference type="Proteomes" id="UP000033200"/>
    </source>
</evidence>
<keyword evidence="3" id="KW-1185">Reference proteome</keyword>
<dbReference type="Proteomes" id="UP000033200">
    <property type="component" value="Chromosome"/>
</dbReference>
<name>A0A097EK13_9SPHN</name>
<reference evidence="2 3" key="1">
    <citation type="submission" date="2014-09" db="EMBL/GenBank/DDBJ databases">
        <title>Using Illumina technology Improving SMRT sequencing Genome Assembly by RASTools.</title>
        <authorList>
            <person name="Zhou Y."/>
            <person name="Ma T."/>
            <person name="Liu T."/>
        </authorList>
    </citation>
    <scope>NUCLEOTIDE SEQUENCE [LARGE SCALE GENOMIC DNA]</scope>
    <source>
        <strain evidence="2 3">ATCC 55669</strain>
    </source>
</reference>
<evidence type="ECO:0000256" key="1">
    <source>
        <dbReference type="SAM" id="SignalP"/>
    </source>
</evidence>
<accession>A0A097EK13</accession>
<evidence type="ECO:0000313" key="2">
    <source>
        <dbReference type="EMBL" id="AIT07893.1"/>
    </source>
</evidence>
<dbReference type="EMBL" id="CP009571">
    <property type="protein sequence ID" value="AIT07893.1"/>
    <property type="molecule type" value="Genomic_DNA"/>
</dbReference>
<feature type="chain" id="PRO_5001934745" evidence="1">
    <location>
        <begin position="21"/>
        <end position="130"/>
    </location>
</feature>
<feature type="signal peptide" evidence="1">
    <location>
        <begin position="1"/>
        <end position="20"/>
    </location>
</feature>
<dbReference type="RefSeq" id="WP_038666114.1">
    <property type="nucleotide sequence ID" value="NZ_CP009571.1"/>
</dbReference>
<sequence length="130" mass="13672">MRLSCAYALALLSLAGPAVAAQPPGLPKRVGTCVFSTVRNVSARLEDGSGRPVPESGTSISLANGLYGVSYSRVAAAQNARRGDRVLACLVSIPRHCPPGDDRGRIYTTTNLRTMESWTLPDSQHMCGGA</sequence>
<protein>
    <submittedName>
        <fullName evidence="2">Uncharacterized protein</fullName>
    </submittedName>
</protein>
<proteinExistence type="predicted"/>
<keyword evidence="1" id="KW-0732">Signal</keyword>
<dbReference type="HOGENOM" id="CLU_124843_0_0_5"/>
<dbReference type="eggNOG" id="COG4461">
    <property type="taxonomic scope" value="Bacteria"/>
</dbReference>
<dbReference type="STRING" id="1549858.MC45_00820"/>